<dbReference type="CDD" id="cd00742">
    <property type="entry name" value="FABP"/>
    <property type="match status" value="1"/>
</dbReference>
<protein>
    <submittedName>
        <fullName evidence="5">FABP domain-containing protein</fullName>
    </submittedName>
</protein>
<keyword evidence="3" id="KW-0813">Transport</keyword>
<evidence type="ECO:0000256" key="1">
    <source>
        <dbReference type="ARBA" id="ARBA00008390"/>
    </source>
</evidence>
<dbReference type="InterPro" id="IPR000463">
    <property type="entry name" value="Fatty_acid-bd"/>
</dbReference>
<dbReference type="Gene3D" id="2.40.128.20">
    <property type="match status" value="1"/>
</dbReference>
<dbReference type="Pfam" id="PF00061">
    <property type="entry name" value="Lipocalin"/>
    <property type="match status" value="1"/>
</dbReference>
<dbReference type="AlphaFoldDB" id="A0A5K3FF96"/>
<dbReference type="PANTHER" id="PTHR11955">
    <property type="entry name" value="FATTY ACID BINDING PROTEIN"/>
    <property type="match status" value="1"/>
</dbReference>
<reference evidence="5" key="1">
    <citation type="submission" date="2019-11" db="UniProtKB">
        <authorList>
            <consortium name="WormBaseParasite"/>
        </authorList>
    </citation>
    <scope>IDENTIFICATION</scope>
</reference>
<dbReference type="InterPro" id="IPR012674">
    <property type="entry name" value="Calycin"/>
</dbReference>
<dbReference type="PROSITE" id="PS00214">
    <property type="entry name" value="FABP"/>
    <property type="match status" value="1"/>
</dbReference>
<dbReference type="WBParaSite" id="MCU_007705-RA">
    <property type="protein sequence ID" value="MCU_007705-RA"/>
    <property type="gene ID" value="MCU_007705"/>
</dbReference>
<organism evidence="5">
    <name type="scientific">Mesocestoides corti</name>
    <name type="common">Flatworm</name>
    <dbReference type="NCBI Taxonomy" id="53468"/>
    <lineage>
        <taxon>Eukaryota</taxon>
        <taxon>Metazoa</taxon>
        <taxon>Spiralia</taxon>
        <taxon>Lophotrochozoa</taxon>
        <taxon>Platyhelminthes</taxon>
        <taxon>Cestoda</taxon>
        <taxon>Eucestoda</taxon>
        <taxon>Cyclophyllidea</taxon>
        <taxon>Mesocestoididae</taxon>
        <taxon>Mesocestoides</taxon>
    </lineage>
</organism>
<accession>A0A5K3FF96</accession>
<name>A0A5K3FF96_MESCO</name>
<dbReference type="PRINTS" id="PR00178">
    <property type="entry name" value="FATTYACIDBP"/>
</dbReference>
<proteinExistence type="inferred from homology"/>
<dbReference type="GO" id="GO:0008289">
    <property type="term" value="F:lipid binding"/>
    <property type="evidence" value="ECO:0007669"/>
    <property type="project" value="UniProtKB-KW"/>
</dbReference>
<feature type="domain" description="Cytosolic fatty-acid binding proteins" evidence="4">
    <location>
        <begin position="47"/>
        <end position="64"/>
    </location>
</feature>
<evidence type="ECO:0000313" key="5">
    <source>
        <dbReference type="WBParaSite" id="MCU_007705-RA"/>
    </source>
</evidence>
<dbReference type="InterPro" id="IPR000566">
    <property type="entry name" value="Lipocln_cytosolic_FA-bd_dom"/>
</dbReference>
<sequence length="181" mass="20683">MMQSNRSLLQPIAARGWNQPIGNIRGSYEKSIILLEGNCCKMDGFLGTWKMVSSEGFDQVMIRLGVDYLTRKTGNAIKPVIKIERHPDLPDTFTLQTINTFRSTLVQFKLGEPFLETTVDGRKVKTVITLEKSEHGGSWILRQCQVGDKVADIERRLVGSNEMHVTIRVDELLCTRQYRRR</sequence>
<keyword evidence="2" id="KW-0446">Lipid-binding</keyword>
<dbReference type="SUPFAM" id="SSF50814">
    <property type="entry name" value="Lipocalins"/>
    <property type="match status" value="1"/>
</dbReference>
<dbReference type="InterPro" id="IPR031259">
    <property type="entry name" value="ILBP"/>
</dbReference>
<evidence type="ECO:0000259" key="4">
    <source>
        <dbReference type="PROSITE" id="PS00214"/>
    </source>
</evidence>
<evidence type="ECO:0000256" key="3">
    <source>
        <dbReference type="RuleBase" id="RU003696"/>
    </source>
</evidence>
<comment type="similarity">
    <text evidence="1 3">Belongs to the calycin superfamily. Fatty-acid binding protein (FABP) family.</text>
</comment>
<evidence type="ECO:0000256" key="2">
    <source>
        <dbReference type="ARBA" id="ARBA00023121"/>
    </source>
</evidence>